<dbReference type="InterPro" id="IPR036439">
    <property type="entry name" value="Dockerin_dom_sf"/>
</dbReference>
<evidence type="ECO:0000313" key="9">
    <source>
        <dbReference type="EMBL" id="MEQ2565138.1"/>
    </source>
</evidence>
<dbReference type="PANTHER" id="PTHR43447">
    <property type="entry name" value="ALPHA-AMYLASE"/>
    <property type="match status" value="1"/>
</dbReference>
<evidence type="ECO:0000256" key="6">
    <source>
        <dbReference type="RuleBase" id="RU361134"/>
    </source>
</evidence>
<dbReference type="PROSITE" id="PS51766">
    <property type="entry name" value="DOCKERIN"/>
    <property type="match status" value="1"/>
</dbReference>
<dbReference type="SUPFAM" id="SSF63446">
    <property type="entry name" value="Type I dockerin domain"/>
    <property type="match status" value="1"/>
</dbReference>
<evidence type="ECO:0000256" key="1">
    <source>
        <dbReference type="ARBA" id="ARBA00008061"/>
    </source>
</evidence>
<dbReference type="RefSeq" id="WP_211148065.1">
    <property type="nucleotide sequence ID" value="NZ_JBBMEY010000039.1"/>
</dbReference>
<evidence type="ECO:0000256" key="7">
    <source>
        <dbReference type="SAM" id="SignalP"/>
    </source>
</evidence>
<keyword evidence="10" id="KW-1185">Reference proteome</keyword>
<feature type="domain" description="Dockerin" evidence="8">
    <location>
        <begin position="668"/>
        <end position="736"/>
    </location>
</feature>
<dbReference type="Gene3D" id="2.60.40.10">
    <property type="entry name" value="Immunoglobulins"/>
    <property type="match status" value="1"/>
</dbReference>
<comment type="caution">
    <text evidence="9">The sequence shown here is derived from an EMBL/GenBank/DDBJ whole genome shotgun (WGS) entry which is preliminary data.</text>
</comment>
<dbReference type="GO" id="GO:0016787">
    <property type="term" value="F:hydrolase activity"/>
    <property type="evidence" value="ECO:0007669"/>
    <property type="project" value="UniProtKB-KW"/>
</dbReference>
<accession>A0ABV1HU73</accession>
<dbReference type="CDD" id="cd14256">
    <property type="entry name" value="Dockerin_I"/>
    <property type="match status" value="1"/>
</dbReference>
<dbReference type="Pfam" id="PF00404">
    <property type="entry name" value="Dockerin_1"/>
    <property type="match status" value="1"/>
</dbReference>
<evidence type="ECO:0000256" key="2">
    <source>
        <dbReference type="ARBA" id="ARBA00022801"/>
    </source>
</evidence>
<dbReference type="InterPro" id="IPR013780">
    <property type="entry name" value="Glyco_hydro_b"/>
</dbReference>
<dbReference type="EMBL" id="JBBMFI010000006">
    <property type="protein sequence ID" value="MEQ2565138.1"/>
    <property type="molecule type" value="Genomic_DNA"/>
</dbReference>
<gene>
    <name evidence="9" type="ORF">ABFO16_02675</name>
</gene>
<dbReference type="InterPro" id="IPR006046">
    <property type="entry name" value="Alpha_amylase"/>
</dbReference>
<evidence type="ECO:0000256" key="4">
    <source>
        <dbReference type="ARBA" id="ARBA00023295"/>
    </source>
</evidence>
<comment type="similarity">
    <text evidence="1 5">Belongs to the glycosyl hydrolase 13 family.</text>
</comment>
<dbReference type="SUPFAM" id="SSF51445">
    <property type="entry name" value="(Trans)glycosidases"/>
    <property type="match status" value="1"/>
</dbReference>
<sequence length="743" mass="80867">MIKNKTIKKKLVSFILSVCMVLTATSIPVVSAISTKTEKAGVSAETTSANRYGLASNIQEGTILHCFNWKYNDIKAELKNIADAGFSAIQTSPAQKGIASGIWYWLYQPLGFSVQTNDLGTKEDLKSLCDEAHKYGIKVIVDVVANHLAGDHSNIQNDLKDRKYWHTFGGGIDWKNRWQVTHGEIGMPDINSEDSYVQQVVAKYIDELKSLGVDGCRWDAAKHIALPSEECDFWPTVTKQGLYHYGEILTGPDDRSTGNEGLMKEYTDYMTVTDSNYGKELRDSFNSGKAPESGGNWVAKGISADKLIYWGESHDTWSNNQDYGYSNDMSQNVIDRAYAVAASRSQITALYFSRPSSKVKTDIKAGVKGSTHFTSNEVAEVNRFHNAMIGQKDSYAMSNNCSVVTREQGAVIVKGSGSGSVTVENAGNLTKPGTYTDQVSGNKFTVTSNEIKGEIGSSGIAVIYNAKVIPRNTISQTGGTFKTDSLSLDLGLKNATSGTYQINGGTIETYTGTKTISIGAGDDFGTQYTIDLTATDGNETTSESYTFTKIDPNSVQTIYFDNSSYNWSSVYVYIYGGDNGSASSAAWPGTKMTKDSSTGYYSLVVPEGFKNGKVIFTEDENATTNRYPADMEPGLSLNGASMLFSANNSWKEYKPVKPTKPTTTKPSVTYLYGDVNFDKTIDVKDAVLIVKVVAGKVSFNDIQTKSADVNGDGEINVKDATLIQKYSVKMVSSFPVGLSFTVN</sequence>
<evidence type="ECO:0000256" key="5">
    <source>
        <dbReference type="RuleBase" id="RU003615"/>
    </source>
</evidence>
<reference evidence="9 10" key="1">
    <citation type="submission" date="2024-03" db="EMBL/GenBank/DDBJ databases">
        <title>Human intestinal bacterial collection.</title>
        <authorList>
            <person name="Pauvert C."/>
            <person name="Hitch T.C.A."/>
            <person name="Clavel T."/>
        </authorList>
    </citation>
    <scope>NUCLEOTIDE SEQUENCE [LARGE SCALE GENOMIC DNA]</scope>
    <source>
        <strain evidence="9 10">CLA-AP-H18</strain>
    </source>
</reference>
<dbReference type="InterPro" id="IPR006047">
    <property type="entry name" value="GH13_cat_dom"/>
</dbReference>
<dbReference type="EC" id="3.2.1.1" evidence="6"/>
<dbReference type="Pfam" id="PF16738">
    <property type="entry name" value="CBM26"/>
    <property type="match status" value="1"/>
</dbReference>
<dbReference type="CDD" id="cd11315">
    <property type="entry name" value="AmyAc_bac1_AmyA"/>
    <property type="match status" value="1"/>
</dbReference>
<keyword evidence="3 6" id="KW-0119">Carbohydrate metabolism</keyword>
<organism evidence="9 10">
    <name type="scientific">Ruminococcoides intestinihominis</name>
    <dbReference type="NCBI Taxonomy" id="3133161"/>
    <lineage>
        <taxon>Bacteria</taxon>
        <taxon>Bacillati</taxon>
        <taxon>Bacillota</taxon>
        <taxon>Clostridia</taxon>
        <taxon>Eubacteriales</taxon>
        <taxon>Oscillospiraceae</taxon>
        <taxon>Ruminococcoides</taxon>
    </lineage>
</organism>
<dbReference type="InterPro" id="IPR013783">
    <property type="entry name" value="Ig-like_fold"/>
</dbReference>
<feature type="signal peptide" evidence="7">
    <location>
        <begin position="1"/>
        <end position="31"/>
    </location>
</feature>
<evidence type="ECO:0000313" key="10">
    <source>
        <dbReference type="Proteomes" id="UP001478133"/>
    </source>
</evidence>
<feature type="chain" id="PRO_5046868288" description="Alpha-amylase" evidence="7">
    <location>
        <begin position="32"/>
        <end position="743"/>
    </location>
</feature>
<dbReference type="InterPro" id="IPR017853">
    <property type="entry name" value="GH"/>
</dbReference>
<keyword evidence="4 6" id="KW-0326">Glycosidase</keyword>
<dbReference type="Gene3D" id="2.60.40.1180">
    <property type="entry name" value="Golgi alpha-mannosidase II"/>
    <property type="match status" value="1"/>
</dbReference>
<evidence type="ECO:0000256" key="3">
    <source>
        <dbReference type="ARBA" id="ARBA00023277"/>
    </source>
</evidence>
<dbReference type="Pfam" id="PF00128">
    <property type="entry name" value="Alpha-amylase"/>
    <property type="match status" value="1"/>
</dbReference>
<dbReference type="InterPro" id="IPR016134">
    <property type="entry name" value="Dockerin_dom"/>
</dbReference>
<dbReference type="Gene3D" id="1.10.1330.10">
    <property type="entry name" value="Dockerin domain"/>
    <property type="match status" value="1"/>
</dbReference>
<dbReference type="Proteomes" id="UP001478133">
    <property type="component" value="Unassembled WGS sequence"/>
</dbReference>
<protein>
    <recommendedName>
        <fullName evidence="6">Alpha-amylase</fullName>
        <ecNumber evidence="6">3.2.1.1</ecNumber>
    </recommendedName>
</protein>
<dbReference type="PRINTS" id="PR00110">
    <property type="entry name" value="ALPHAAMYLASE"/>
</dbReference>
<keyword evidence="2 6" id="KW-0378">Hydrolase</keyword>
<dbReference type="InterPro" id="IPR031965">
    <property type="entry name" value="CBM26"/>
</dbReference>
<comment type="catalytic activity">
    <reaction evidence="6">
        <text>Endohydrolysis of (1-&gt;4)-alpha-D-glucosidic linkages in polysaccharides containing three or more (1-&gt;4)-alpha-linked D-glucose units.</text>
        <dbReference type="EC" id="3.2.1.1"/>
    </reaction>
</comment>
<dbReference type="InterPro" id="IPR002105">
    <property type="entry name" value="Dockerin_1_rpt"/>
</dbReference>
<keyword evidence="7" id="KW-0732">Signal</keyword>
<dbReference type="SMART" id="SM00642">
    <property type="entry name" value="Aamy"/>
    <property type="match status" value="1"/>
</dbReference>
<proteinExistence type="inferred from homology"/>
<name>A0ABV1HU73_9FIRM</name>
<dbReference type="Gene3D" id="3.20.20.80">
    <property type="entry name" value="Glycosidases"/>
    <property type="match status" value="1"/>
</dbReference>
<evidence type="ECO:0000259" key="8">
    <source>
        <dbReference type="PROSITE" id="PS51766"/>
    </source>
</evidence>